<gene>
    <name evidence="2" type="ORF">AVDCRST_MAG66-4397</name>
</gene>
<name>A0A6J4QES9_9PSEU</name>
<dbReference type="PANTHER" id="PTHR13847">
    <property type="entry name" value="SARCOSINE DEHYDROGENASE-RELATED"/>
    <property type="match status" value="1"/>
</dbReference>
<proteinExistence type="predicted"/>
<reference evidence="2" key="1">
    <citation type="submission" date="2020-02" db="EMBL/GenBank/DDBJ databases">
        <authorList>
            <person name="Meier V. D."/>
        </authorList>
    </citation>
    <scope>NUCLEOTIDE SEQUENCE</scope>
    <source>
        <strain evidence="2">AVDCRST_MAG66</strain>
    </source>
</reference>
<evidence type="ECO:0000313" key="2">
    <source>
        <dbReference type="EMBL" id="CAA9441927.1"/>
    </source>
</evidence>
<dbReference type="SUPFAM" id="SSF51905">
    <property type="entry name" value="FAD/NAD(P)-binding domain"/>
    <property type="match status" value="1"/>
</dbReference>
<dbReference type="InterPro" id="IPR036188">
    <property type="entry name" value="FAD/NAD-bd_sf"/>
</dbReference>
<dbReference type="Gene3D" id="3.30.9.10">
    <property type="entry name" value="D-Amino Acid Oxidase, subunit A, domain 2"/>
    <property type="match status" value="1"/>
</dbReference>
<dbReference type="Pfam" id="PF01266">
    <property type="entry name" value="DAO"/>
    <property type="match status" value="1"/>
</dbReference>
<organism evidence="2">
    <name type="scientific">uncultured Pseudonocardia sp</name>
    <dbReference type="NCBI Taxonomy" id="211455"/>
    <lineage>
        <taxon>Bacteria</taxon>
        <taxon>Bacillati</taxon>
        <taxon>Actinomycetota</taxon>
        <taxon>Actinomycetes</taxon>
        <taxon>Pseudonocardiales</taxon>
        <taxon>Pseudonocardiaceae</taxon>
        <taxon>Pseudonocardia</taxon>
        <taxon>environmental samples</taxon>
    </lineage>
</organism>
<dbReference type="EMBL" id="CADCUS010000560">
    <property type="protein sequence ID" value="CAA9441927.1"/>
    <property type="molecule type" value="Genomic_DNA"/>
</dbReference>
<dbReference type="Gene3D" id="3.50.50.60">
    <property type="entry name" value="FAD/NAD(P)-binding domain"/>
    <property type="match status" value="1"/>
</dbReference>
<sequence length="435" mass="45786">MFGPTADGRTGSGELGPRARLRGTRRCDVAVVGAGLTGLSTAVELTELDPSLRVAVLDADHVGAGASGRGTGLLGPRIGPSLARHRRRYGDEVARASYLWSIGAVDHVQRTVERFAIPCDLVPGSQLVVAPDRTTMRAQEEEAEAARELGVPVAPVPADALPDHARRYRHALRYGPAATLDPAVLTEHLARIAERRGVTVHERSAARELRRGLRLQVITDHGRLVADHVVTAINAYGPGPGGPSGVLGLQVQAGVTGRLPRPALDALATLATEPVIEAGEATPYFRLTVDGRMVVGGGAIRRGRLGSAAPAPGRLREAVRRFHPLLAGVAVRTTWAGPVGITRDGLPVVGRHPRDPRLHHASGCNGHGLAVAVGNGVELARQIVAGDGSDAPALPWMRSRAPWLPSGRLGGRVVDGYLSRLEPRSAPRSDHQEAS</sequence>
<evidence type="ECO:0000259" key="1">
    <source>
        <dbReference type="Pfam" id="PF01266"/>
    </source>
</evidence>
<dbReference type="GO" id="GO:0005737">
    <property type="term" value="C:cytoplasm"/>
    <property type="evidence" value="ECO:0007669"/>
    <property type="project" value="TreeGrafter"/>
</dbReference>
<feature type="domain" description="FAD dependent oxidoreductase" evidence="1">
    <location>
        <begin position="28"/>
        <end position="381"/>
    </location>
</feature>
<protein>
    <recommendedName>
        <fullName evidence="1">FAD dependent oxidoreductase domain-containing protein</fullName>
    </recommendedName>
</protein>
<accession>A0A6J4QES9</accession>
<dbReference type="AlphaFoldDB" id="A0A6J4QES9"/>
<dbReference type="PANTHER" id="PTHR13847:SF281">
    <property type="entry name" value="FAD DEPENDENT OXIDOREDUCTASE DOMAIN-CONTAINING PROTEIN"/>
    <property type="match status" value="1"/>
</dbReference>
<dbReference type="InterPro" id="IPR006076">
    <property type="entry name" value="FAD-dep_OxRdtase"/>
</dbReference>